<dbReference type="AlphaFoldDB" id="A0AAW3JUE7"/>
<organism evidence="7 8">
    <name type="scientific">Butyribacter intestini</name>
    <dbReference type="NCBI Taxonomy" id="1703332"/>
    <lineage>
        <taxon>Bacteria</taxon>
        <taxon>Bacillati</taxon>
        <taxon>Bacillota</taxon>
        <taxon>Clostridia</taxon>
        <taxon>Lachnospirales</taxon>
        <taxon>Lachnospiraceae</taxon>
        <taxon>Butyribacter</taxon>
    </lineage>
</organism>
<evidence type="ECO:0000256" key="5">
    <source>
        <dbReference type="ARBA" id="ARBA00047925"/>
    </source>
</evidence>
<comment type="catalytic activity">
    <reaction evidence="5 6">
        <text>NAD(+) + ATP = ADP + NADP(+) + H(+)</text>
        <dbReference type="Rhea" id="RHEA:18629"/>
        <dbReference type="ChEBI" id="CHEBI:15378"/>
        <dbReference type="ChEBI" id="CHEBI:30616"/>
        <dbReference type="ChEBI" id="CHEBI:57540"/>
        <dbReference type="ChEBI" id="CHEBI:58349"/>
        <dbReference type="ChEBI" id="CHEBI:456216"/>
        <dbReference type="EC" id="2.7.1.23"/>
    </reaction>
</comment>
<keyword evidence="2 6" id="KW-0418">Kinase</keyword>
<dbReference type="Pfam" id="PF01513">
    <property type="entry name" value="NAD_kinase"/>
    <property type="match status" value="1"/>
</dbReference>
<gene>
    <name evidence="6" type="primary">nadK</name>
    <name evidence="7" type="ORF">APZ18_02055</name>
</gene>
<dbReference type="PANTHER" id="PTHR20275">
    <property type="entry name" value="NAD KINASE"/>
    <property type="match status" value="1"/>
</dbReference>
<protein>
    <recommendedName>
        <fullName evidence="6">NAD kinase</fullName>
        <ecNumber evidence="6">2.7.1.23</ecNumber>
    </recommendedName>
    <alternativeName>
        <fullName evidence="6">ATP-dependent NAD kinase</fullName>
    </alternativeName>
</protein>
<dbReference type="EC" id="2.7.1.23" evidence="6"/>
<evidence type="ECO:0000256" key="4">
    <source>
        <dbReference type="ARBA" id="ARBA00023027"/>
    </source>
</evidence>
<dbReference type="HAMAP" id="MF_00361">
    <property type="entry name" value="NAD_kinase"/>
    <property type="match status" value="1"/>
</dbReference>
<keyword evidence="6" id="KW-0547">Nucleotide-binding</keyword>
<dbReference type="GO" id="GO:0051287">
    <property type="term" value="F:NAD binding"/>
    <property type="evidence" value="ECO:0007669"/>
    <property type="project" value="UniProtKB-ARBA"/>
</dbReference>
<dbReference type="Gene3D" id="3.40.50.10330">
    <property type="entry name" value="Probable inorganic polyphosphate/atp-NAD kinase, domain 1"/>
    <property type="match status" value="1"/>
</dbReference>
<feature type="binding site" evidence="6">
    <location>
        <begin position="188"/>
        <end position="193"/>
    </location>
    <ligand>
        <name>NAD(+)</name>
        <dbReference type="ChEBI" id="CHEBI:57540"/>
    </ligand>
</feature>
<evidence type="ECO:0000256" key="6">
    <source>
        <dbReference type="HAMAP-Rule" id="MF_00361"/>
    </source>
</evidence>
<reference evidence="7 8" key="1">
    <citation type="submission" date="2015-10" db="EMBL/GenBank/DDBJ databases">
        <title>Butyribacter intestini gen. nov., sp. nov., a butyric acid-producing bacterium of the family Lachnospiraceae isolated from the human faeces.</title>
        <authorList>
            <person name="Zou Y."/>
            <person name="Xue W."/>
            <person name="Luo G."/>
            <person name="Lv M."/>
        </authorList>
    </citation>
    <scope>NUCLEOTIDE SEQUENCE [LARGE SCALE GENOMIC DNA]</scope>
    <source>
        <strain evidence="7 8">TF01-11</strain>
    </source>
</reference>
<comment type="function">
    <text evidence="6">Involved in the regulation of the intracellular balance of NAD and NADP, and is a key enzyme in the biosynthesis of NADP. Catalyzes specifically the phosphorylation on 2'-hydroxyl of the adenosine moiety of NAD to yield NADP.</text>
</comment>
<name>A0AAW3JUE7_9FIRM</name>
<dbReference type="Pfam" id="PF20143">
    <property type="entry name" value="NAD_kinase_C"/>
    <property type="match status" value="1"/>
</dbReference>
<dbReference type="GO" id="GO:0003951">
    <property type="term" value="F:NAD+ kinase activity"/>
    <property type="evidence" value="ECO:0007669"/>
    <property type="project" value="UniProtKB-UniRule"/>
</dbReference>
<dbReference type="GO" id="GO:0046872">
    <property type="term" value="F:metal ion binding"/>
    <property type="evidence" value="ECO:0007669"/>
    <property type="project" value="UniProtKB-UniRule"/>
</dbReference>
<comment type="cofactor">
    <cofactor evidence="6">
        <name>a divalent metal cation</name>
        <dbReference type="ChEBI" id="CHEBI:60240"/>
    </cofactor>
</comment>
<dbReference type="Proteomes" id="UP000050833">
    <property type="component" value="Unassembled WGS sequence"/>
</dbReference>
<keyword evidence="3 6" id="KW-0521">NADP</keyword>
<feature type="active site" description="Proton acceptor" evidence="6">
    <location>
        <position position="72"/>
    </location>
</feature>
<comment type="caution">
    <text evidence="7">The sequence shown here is derived from an EMBL/GenBank/DDBJ whole genome shotgun (WGS) entry which is preliminary data.</text>
</comment>
<keyword evidence="6" id="KW-0963">Cytoplasm</keyword>
<evidence type="ECO:0000256" key="1">
    <source>
        <dbReference type="ARBA" id="ARBA00022679"/>
    </source>
</evidence>
<dbReference type="InterPro" id="IPR002504">
    <property type="entry name" value="NADK"/>
</dbReference>
<evidence type="ECO:0000256" key="2">
    <source>
        <dbReference type="ARBA" id="ARBA00022777"/>
    </source>
</evidence>
<comment type="subcellular location">
    <subcellularLocation>
        <location evidence="6">Cytoplasm</location>
    </subcellularLocation>
</comment>
<keyword evidence="4 6" id="KW-0520">NAD</keyword>
<dbReference type="SUPFAM" id="SSF111331">
    <property type="entry name" value="NAD kinase/diacylglycerol kinase-like"/>
    <property type="match status" value="1"/>
</dbReference>
<dbReference type="PANTHER" id="PTHR20275:SF0">
    <property type="entry name" value="NAD KINASE"/>
    <property type="match status" value="1"/>
</dbReference>
<dbReference type="InterPro" id="IPR017437">
    <property type="entry name" value="ATP-NAD_kinase_PpnK-typ_C"/>
</dbReference>
<dbReference type="Gene3D" id="2.60.200.30">
    <property type="entry name" value="Probable inorganic polyphosphate/atp-NAD kinase, domain 2"/>
    <property type="match status" value="1"/>
</dbReference>
<dbReference type="RefSeq" id="WP_055941159.1">
    <property type="nucleotide sequence ID" value="NZ_DBGDCA010000114.1"/>
</dbReference>
<feature type="binding site" evidence="6">
    <location>
        <position position="175"/>
    </location>
    <ligand>
        <name>NAD(+)</name>
        <dbReference type="ChEBI" id="CHEBI:57540"/>
    </ligand>
</feature>
<dbReference type="GO" id="GO:0005524">
    <property type="term" value="F:ATP binding"/>
    <property type="evidence" value="ECO:0007669"/>
    <property type="project" value="UniProtKB-KW"/>
</dbReference>
<keyword evidence="1 6" id="KW-0808">Transferase</keyword>
<keyword evidence="6" id="KW-0067">ATP-binding</keyword>
<proteinExistence type="inferred from homology"/>
<dbReference type="GO" id="GO:0006741">
    <property type="term" value="P:NADP+ biosynthetic process"/>
    <property type="evidence" value="ECO:0007669"/>
    <property type="project" value="UniProtKB-UniRule"/>
</dbReference>
<feature type="binding site" evidence="6">
    <location>
        <begin position="147"/>
        <end position="148"/>
    </location>
    <ligand>
        <name>NAD(+)</name>
        <dbReference type="ChEBI" id="CHEBI:57540"/>
    </ligand>
</feature>
<feature type="binding site" evidence="6">
    <location>
        <position position="177"/>
    </location>
    <ligand>
        <name>NAD(+)</name>
        <dbReference type="ChEBI" id="CHEBI:57540"/>
    </ligand>
</feature>
<comment type="caution">
    <text evidence="6">Lacks conserved residue(s) required for the propagation of feature annotation.</text>
</comment>
<evidence type="ECO:0000313" key="8">
    <source>
        <dbReference type="Proteomes" id="UP000050833"/>
    </source>
</evidence>
<dbReference type="GO" id="GO:0005737">
    <property type="term" value="C:cytoplasm"/>
    <property type="evidence" value="ECO:0007669"/>
    <property type="project" value="UniProtKB-SubCell"/>
</dbReference>
<comment type="similarity">
    <text evidence="6">Belongs to the NAD kinase family.</text>
</comment>
<sequence length="293" mass="32253">MSKKMTFFCIITNSDKKDNYEKASEIKKYLENKACVCTILENKLTQSAGIRHFTDIRHIDDKTECAIVLGGDGTMIQAAIDLVHTELPIIGVNTGNLGFLTEVEYKDVFDALDKLIEGDYTIESRMMLKEISYFKQPDSRSSCYALNDIVVSKRGSGRLITVKVYLENELADVYRADGLIISTPTGSTGYNLSAGGPVMVPNLKAMVVTPICAHSLNKRSLVVDAAENITLEIGQTKDVGVDLAMVTADGRTIGELSTGDRLVLEVPHATTKLIKLSDIGFYERMREKLNGEL</sequence>
<feature type="binding site" evidence="6">
    <location>
        <begin position="72"/>
        <end position="73"/>
    </location>
    <ligand>
        <name>NAD(+)</name>
        <dbReference type="ChEBI" id="CHEBI:57540"/>
    </ligand>
</feature>
<dbReference type="InterPro" id="IPR017438">
    <property type="entry name" value="ATP-NAD_kinase_N"/>
</dbReference>
<evidence type="ECO:0000313" key="7">
    <source>
        <dbReference type="EMBL" id="KQC86000.1"/>
    </source>
</evidence>
<feature type="binding site" evidence="6">
    <location>
        <position position="158"/>
    </location>
    <ligand>
        <name>NAD(+)</name>
        <dbReference type="ChEBI" id="CHEBI:57540"/>
    </ligand>
</feature>
<dbReference type="GO" id="GO:0019674">
    <property type="term" value="P:NAD+ metabolic process"/>
    <property type="evidence" value="ECO:0007669"/>
    <property type="project" value="InterPro"/>
</dbReference>
<evidence type="ECO:0000256" key="3">
    <source>
        <dbReference type="ARBA" id="ARBA00022857"/>
    </source>
</evidence>
<accession>A0AAW3JUE7</accession>
<keyword evidence="8" id="KW-1185">Reference proteome</keyword>
<dbReference type="EMBL" id="LLKB01000001">
    <property type="protein sequence ID" value="KQC86000.1"/>
    <property type="molecule type" value="Genomic_DNA"/>
</dbReference>
<dbReference type="InterPro" id="IPR016064">
    <property type="entry name" value="NAD/diacylglycerol_kinase_sf"/>
</dbReference>